<dbReference type="GO" id="GO:0006518">
    <property type="term" value="P:peptide metabolic process"/>
    <property type="evidence" value="ECO:0007669"/>
    <property type="project" value="TreeGrafter"/>
</dbReference>
<evidence type="ECO:0000313" key="13">
    <source>
        <dbReference type="Proteomes" id="UP001208570"/>
    </source>
</evidence>
<dbReference type="GO" id="GO:0005739">
    <property type="term" value="C:mitochondrion"/>
    <property type="evidence" value="ECO:0007669"/>
    <property type="project" value="UniProtKB-SubCell"/>
</dbReference>
<dbReference type="CDD" id="cd06457">
    <property type="entry name" value="M3A_MIP"/>
    <property type="match status" value="1"/>
</dbReference>
<comment type="similarity">
    <text evidence="2 10">Belongs to the peptidase M3 family.</text>
</comment>
<evidence type="ECO:0000256" key="6">
    <source>
        <dbReference type="ARBA" id="ARBA00022833"/>
    </source>
</evidence>
<dbReference type="Proteomes" id="UP001208570">
    <property type="component" value="Unassembled WGS sequence"/>
</dbReference>
<sequence length="691" mass="78968">MFHSSLRRICFLHSLKTKSFGYRAVSTLSPLEAAFNCQPQVKLDIKRDNVGLFNIPELRDYHGFYLLQENVKLEADELVEEATSKQRKRKLVKIFDELSDCLCRVADMADFIRVSHPDGSYARAAEEACISISGLVEKMNTNVQIHAALRQVIQNGDVIEMDSIDRRVAELFMFDFEQSGIHLEEDQRREFVRLNEATLVLGTHFMQGAQKPVTLKRSLLPEHLRYAFGTDNGHSITVTGMSSDNHNALIREAAYRIYLHPDKHQEELLNMLLQARDQLGKLVGFPSYAHRALRGTLGGTPENVKDFLETLAIEVLPRSERDFEVLRKTKRDLGMTKDDVRPWDTAYLTGLARHDVCEIHSLDLAPYFSLGTCMAGLSDLLSKLFGVRLQAEEAGRGELWSDDVHKLAVIHETEGLLGHIYCDLFERSGKPHTDCHFTIQGGRMKEDGRYQNPIVVLLLNFPPPRPFLPSLLTPGMVENLFHEFGHAMHSMLGRTRYQHVTGTRCPTDFAEVPSILMEYFVNDPRVIATFARHWQTGQPLDETKIRNLCSAKQMFGASETQLQVFYSLVDQVFHGPHPLPDTTTNLVRDLQNKYYNIPHEHGTAWHLRFGHFVGYGAKYYSYLMSRAVAASIWHKFFKEQPFNRTIGEKYRQTMLAHGGERHPSELIRDMLGEEPNNNMLVQSLVMDLDEP</sequence>
<comment type="caution">
    <text evidence="12">The sequence shown here is derived from an EMBL/GenBank/DDBJ whole genome shotgun (WGS) entry which is preliminary data.</text>
</comment>
<keyword evidence="13" id="KW-1185">Reference proteome</keyword>
<evidence type="ECO:0000256" key="2">
    <source>
        <dbReference type="ARBA" id="ARBA00006040"/>
    </source>
</evidence>
<keyword evidence="7" id="KW-0809">Transit peptide</keyword>
<gene>
    <name evidence="12" type="ORF">LSH36_222g03005</name>
</gene>
<dbReference type="Gene3D" id="3.40.390.10">
    <property type="entry name" value="Collagenase (Catalytic Domain)"/>
    <property type="match status" value="1"/>
</dbReference>
<dbReference type="Gene3D" id="1.10.1370.10">
    <property type="entry name" value="Neurolysin, domain 3"/>
    <property type="match status" value="1"/>
</dbReference>
<evidence type="ECO:0000256" key="9">
    <source>
        <dbReference type="ARBA" id="ARBA00023128"/>
    </source>
</evidence>
<dbReference type="GO" id="GO:0004222">
    <property type="term" value="F:metalloendopeptidase activity"/>
    <property type="evidence" value="ECO:0007669"/>
    <property type="project" value="InterPro"/>
</dbReference>
<reference evidence="12" key="1">
    <citation type="journal article" date="2023" name="Mol. Biol. Evol.">
        <title>Third-Generation Sequencing Reveals the Adaptive Role of the Epigenome in Three Deep-Sea Polychaetes.</title>
        <authorList>
            <person name="Perez M."/>
            <person name="Aroh O."/>
            <person name="Sun Y."/>
            <person name="Lan Y."/>
            <person name="Juniper S.K."/>
            <person name="Young C.R."/>
            <person name="Angers B."/>
            <person name="Qian P.Y."/>
        </authorList>
    </citation>
    <scope>NUCLEOTIDE SEQUENCE</scope>
    <source>
        <strain evidence="12">P08H-3</strain>
    </source>
</reference>
<name>A0AAD9N5T8_9ANNE</name>
<dbReference type="InterPro" id="IPR024077">
    <property type="entry name" value="Neurolysin/TOP_dom2"/>
</dbReference>
<keyword evidence="4 10" id="KW-0479">Metal-binding</keyword>
<keyword evidence="6 10" id="KW-0862">Zinc</keyword>
<dbReference type="EMBL" id="JAODUP010000222">
    <property type="protein sequence ID" value="KAK2156086.1"/>
    <property type="molecule type" value="Genomic_DNA"/>
</dbReference>
<dbReference type="Pfam" id="PF01432">
    <property type="entry name" value="Peptidase_M3"/>
    <property type="match status" value="1"/>
</dbReference>
<evidence type="ECO:0000256" key="1">
    <source>
        <dbReference type="ARBA" id="ARBA00004173"/>
    </source>
</evidence>
<dbReference type="GO" id="GO:0046872">
    <property type="term" value="F:metal ion binding"/>
    <property type="evidence" value="ECO:0007669"/>
    <property type="project" value="UniProtKB-UniRule"/>
</dbReference>
<evidence type="ECO:0000256" key="5">
    <source>
        <dbReference type="ARBA" id="ARBA00022801"/>
    </source>
</evidence>
<comment type="cofactor">
    <cofactor evidence="10">
        <name>Zn(2+)</name>
        <dbReference type="ChEBI" id="CHEBI:29105"/>
    </cofactor>
    <text evidence="10">Binds 1 zinc ion.</text>
</comment>
<accession>A0AAD9N5T8</accession>
<dbReference type="PANTHER" id="PTHR11804:SF79">
    <property type="entry name" value="MITOCHONDRIAL INTERMEDIATE PEPTIDASE"/>
    <property type="match status" value="1"/>
</dbReference>
<evidence type="ECO:0000259" key="11">
    <source>
        <dbReference type="Pfam" id="PF01432"/>
    </source>
</evidence>
<dbReference type="InterPro" id="IPR033851">
    <property type="entry name" value="M3A_MIP"/>
</dbReference>
<dbReference type="PANTHER" id="PTHR11804">
    <property type="entry name" value="PROTEASE M3 THIMET OLIGOPEPTIDASE-RELATED"/>
    <property type="match status" value="1"/>
</dbReference>
<keyword evidence="8 10" id="KW-0482">Metalloprotease</keyword>
<comment type="subcellular location">
    <subcellularLocation>
        <location evidence="1">Mitochondrion</location>
    </subcellularLocation>
</comment>
<dbReference type="AlphaFoldDB" id="A0AAD9N5T8"/>
<organism evidence="12 13">
    <name type="scientific">Paralvinella palmiformis</name>
    <dbReference type="NCBI Taxonomy" id="53620"/>
    <lineage>
        <taxon>Eukaryota</taxon>
        <taxon>Metazoa</taxon>
        <taxon>Spiralia</taxon>
        <taxon>Lophotrochozoa</taxon>
        <taxon>Annelida</taxon>
        <taxon>Polychaeta</taxon>
        <taxon>Sedentaria</taxon>
        <taxon>Canalipalpata</taxon>
        <taxon>Terebellida</taxon>
        <taxon>Terebelliformia</taxon>
        <taxon>Alvinellidae</taxon>
        <taxon>Paralvinella</taxon>
    </lineage>
</organism>
<evidence type="ECO:0000256" key="3">
    <source>
        <dbReference type="ARBA" id="ARBA00022670"/>
    </source>
</evidence>
<evidence type="ECO:0000313" key="12">
    <source>
        <dbReference type="EMBL" id="KAK2156086.1"/>
    </source>
</evidence>
<evidence type="ECO:0000256" key="4">
    <source>
        <dbReference type="ARBA" id="ARBA00022723"/>
    </source>
</evidence>
<dbReference type="InterPro" id="IPR045090">
    <property type="entry name" value="Pept_M3A_M3B"/>
</dbReference>
<protein>
    <recommendedName>
        <fullName evidence="11">Peptidase M3A/M3B catalytic domain-containing protein</fullName>
    </recommendedName>
</protein>
<dbReference type="FunFam" id="3.40.390.10:FF:000013">
    <property type="entry name" value="Mitochondrial intermediate peptidase"/>
    <property type="match status" value="1"/>
</dbReference>
<keyword evidence="9" id="KW-0496">Mitochondrion</keyword>
<feature type="domain" description="Peptidase M3A/M3B catalytic" evidence="11">
    <location>
        <begin position="245"/>
        <end position="684"/>
    </location>
</feature>
<dbReference type="SUPFAM" id="SSF55486">
    <property type="entry name" value="Metalloproteases ('zincins'), catalytic domain"/>
    <property type="match status" value="1"/>
</dbReference>
<dbReference type="GO" id="GO:0006627">
    <property type="term" value="P:protein processing involved in protein targeting to mitochondrion"/>
    <property type="evidence" value="ECO:0007669"/>
    <property type="project" value="TreeGrafter"/>
</dbReference>
<keyword evidence="5 10" id="KW-0378">Hydrolase</keyword>
<proteinExistence type="inferred from homology"/>
<evidence type="ECO:0000256" key="10">
    <source>
        <dbReference type="RuleBase" id="RU003435"/>
    </source>
</evidence>
<keyword evidence="3 10" id="KW-0645">Protease</keyword>
<evidence type="ECO:0000256" key="7">
    <source>
        <dbReference type="ARBA" id="ARBA00022946"/>
    </source>
</evidence>
<dbReference type="InterPro" id="IPR001567">
    <property type="entry name" value="Pept_M3A_M3B_dom"/>
</dbReference>
<evidence type="ECO:0000256" key="8">
    <source>
        <dbReference type="ARBA" id="ARBA00023049"/>
    </source>
</evidence>
<dbReference type="InterPro" id="IPR024079">
    <property type="entry name" value="MetalloPept_cat_dom_sf"/>
</dbReference>